<feature type="transmembrane region" description="Helical" evidence="1">
    <location>
        <begin position="489"/>
        <end position="515"/>
    </location>
</feature>
<evidence type="ECO:0008006" key="3">
    <source>
        <dbReference type="Google" id="ProtNLM"/>
    </source>
</evidence>
<feature type="transmembrane region" description="Helical" evidence="1">
    <location>
        <begin position="766"/>
        <end position="788"/>
    </location>
</feature>
<feature type="transmembrane region" description="Helical" evidence="1">
    <location>
        <begin position="800"/>
        <end position="824"/>
    </location>
</feature>
<feature type="transmembrane region" description="Helical" evidence="1">
    <location>
        <begin position="151"/>
        <end position="172"/>
    </location>
</feature>
<proteinExistence type="predicted"/>
<feature type="transmembrane region" description="Helical" evidence="1">
    <location>
        <begin position="297"/>
        <end position="321"/>
    </location>
</feature>
<protein>
    <recommendedName>
        <fullName evidence="3">Gustatory receptor</fullName>
    </recommendedName>
</protein>
<keyword evidence="1" id="KW-0812">Transmembrane</keyword>
<reference evidence="2" key="1">
    <citation type="submission" date="2022-08" db="UniProtKB">
        <authorList>
            <consortium name="EnsemblMetazoa"/>
        </authorList>
    </citation>
    <scope>IDENTIFICATION</scope>
</reference>
<evidence type="ECO:0000313" key="2">
    <source>
        <dbReference type="EnsemblMetazoa" id="ACOM024621-PA.1"/>
    </source>
</evidence>
<dbReference type="Proteomes" id="UP000075882">
    <property type="component" value="Unassembled WGS sequence"/>
</dbReference>
<keyword evidence="1" id="KW-0472">Membrane</keyword>
<sequence>MLKVLNIFHTLLICNVRTVRPTKGHQHAVGYKISRARVQLLLPLVVIFVLAFLNPWTTHRRKDQHTISLNLFTIYARLLVTVLIVVLLCCDNFRQRFHLLSLLHTIPGSAFTGRTGSQFSVKKLQLVILLICNVLSISEALYKIYLSRQYSYSLGVFSGVLVEHYILLNLLLCQLLAETLSNAYATLQHSLRVHPFHAIISELTVLDGCKNHLSEVIGLKLILVILHLMFNVSFCTYDILEHVLSEKHLRDITRLSIIAVQETVMLFGLCFQFTMLDRKLHRTEQQKSNSYIFRNRNLLWNTAILSSLTLVSATSALLLVLHDFAQLLTTVMGVITMILYGIRLVVVVPLICWTLLNGRTLVDISNRALAIERQFGSDRVVLINVWLLTQTQICIALVMLLFNIVVQLYYILSFDVYQKAVNIVVVFGFFVLETFISLHRGYVQFWPAFLSHRYAKLISRAAYKHNHSLQTVMALGSDLESFKRKCSSIFGLMQLLHLLNIFVTCSVEAYIVFHVVDMGLAVHYVAMNLVAALTYALVIADHFHELACRVKNEPDEPDLLQTVNTIWDDLEHYKQRTIATFGVMKVLHALDALVKCAVETYVIFSTWEMGFGLLGAFLDIITLTVYAATFFIFAFAHDRVEVKAQQSLRIPVQKCLLDDQTPKGPTVRRKNALRNIIVLLATVSIVSFFGLKRTLTNFRQMISSVTEIVHLLKYFINADIMYTILSGMIQHSLKVIVIVNEAIAIDHTMQRVCILMKNRFAIRHTLLKMLTGVLMLLRGSFFLMYLYLQYRYNLSYELNLVMHANLLVELSMDLQKLFLLYFALYMIQRYQILANLLDRSDPTTMAVVFKVFEDLITFKKHLSKTFGLHLLALILQTFVACSIHAYLIVVEQRHIFQQIANVAQLVINLTLFFILTYYYDYVEIKVGLAGRETDEDLLERKIKIK</sequence>
<accession>A0A8W7P347</accession>
<feature type="transmembrane region" description="Helical" evidence="1">
    <location>
        <begin position="327"/>
        <end position="356"/>
    </location>
</feature>
<dbReference type="VEuPathDB" id="VectorBase:ACON2_032593"/>
<feature type="transmembrane region" description="Helical" evidence="1">
    <location>
        <begin position="416"/>
        <end position="436"/>
    </location>
</feature>
<organism evidence="2">
    <name type="scientific">Anopheles coluzzii</name>
    <name type="common">African malaria mosquito</name>
    <dbReference type="NCBI Taxonomy" id="1518534"/>
    <lineage>
        <taxon>Eukaryota</taxon>
        <taxon>Metazoa</taxon>
        <taxon>Ecdysozoa</taxon>
        <taxon>Arthropoda</taxon>
        <taxon>Hexapoda</taxon>
        <taxon>Insecta</taxon>
        <taxon>Pterygota</taxon>
        <taxon>Neoptera</taxon>
        <taxon>Endopterygota</taxon>
        <taxon>Diptera</taxon>
        <taxon>Nematocera</taxon>
        <taxon>Culicoidea</taxon>
        <taxon>Culicidae</taxon>
        <taxon>Anophelinae</taxon>
        <taxon>Anopheles</taxon>
    </lineage>
</organism>
<feature type="transmembrane region" description="Helical" evidence="1">
    <location>
        <begin position="252"/>
        <end position="276"/>
    </location>
</feature>
<name>A0A8W7P347_ANOCL</name>
<feature type="transmembrane region" description="Helical" evidence="1">
    <location>
        <begin position="124"/>
        <end position="145"/>
    </location>
</feature>
<dbReference type="AlphaFoldDB" id="A0A8W7P347"/>
<dbReference type="EnsemblMetazoa" id="ACOM024621-RA">
    <property type="protein sequence ID" value="ACOM024621-PA.1"/>
    <property type="gene ID" value="ACOM024621"/>
</dbReference>
<feature type="transmembrane region" description="Helical" evidence="1">
    <location>
        <begin position="521"/>
        <end position="540"/>
    </location>
</feature>
<evidence type="ECO:0000256" key="1">
    <source>
        <dbReference type="SAM" id="Phobius"/>
    </source>
</evidence>
<feature type="transmembrane region" description="Helical" evidence="1">
    <location>
        <begin position="221"/>
        <end position="240"/>
    </location>
</feature>
<feature type="transmembrane region" description="Helical" evidence="1">
    <location>
        <begin position="40"/>
        <end position="57"/>
    </location>
</feature>
<feature type="transmembrane region" description="Helical" evidence="1">
    <location>
        <begin position="611"/>
        <end position="636"/>
    </location>
</feature>
<feature type="transmembrane region" description="Helical" evidence="1">
    <location>
        <begin position="672"/>
        <end position="691"/>
    </location>
</feature>
<feature type="transmembrane region" description="Helical" evidence="1">
    <location>
        <begin position="381"/>
        <end position="410"/>
    </location>
</feature>
<feature type="transmembrane region" description="Helical" evidence="1">
    <location>
        <begin position="895"/>
        <end position="919"/>
    </location>
</feature>
<keyword evidence="1" id="KW-1133">Transmembrane helix</keyword>
<feature type="transmembrane region" description="Helical" evidence="1">
    <location>
        <begin position="69"/>
        <end position="90"/>
    </location>
</feature>
<feature type="transmembrane region" description="Helical" evidence="1">
    <location>
        <begin position="866"/>
        <end position="889"/>
    </location>
</feature>